<keyword evidence="7 9" id="KW-0648">Protein biosynthesis</keyword>
<evidence type="ECO:0000256" key="2">
    <source>
        <dbReference type="ARBA" id="ARBA00022598"/>
    </source>
</evidence>
<evidence type="ECO:0000259" key="10">
    <source>
        <dbReference type="Pfam" id="PF01406"/>
    </source>
</evidence>
<comment type="similarity">
    <text evidence="9">Belongs to the class-I aminoacyl-tRNA synthetase family.</text>
</comment>
<evidence type="ECO:0000256" key="3">
    <source>
        <dbReference type="ARBA" id="ARBA00022723"/>
    </source>
</evidence>
<keyword evidence="6 9" id="KW-0067">ATP-binding</keyword>
<feature type="binding site" evidence="9">
    <location>
        <position position="252"/>
    </location>
    <ligand>
        <name>Zn(2+)</name>
        <dbReference type="ChEBI" id="CHEBI:29105"/>
    </ligand>
</feature>
<keyword evidence="9" id="KW-0963">Cytoplasm</keyword>
<dbReference type="SUPFAM" id="SSF52374">
    <property type="entry name" value="Nucleotidylyl transferase"/>
    <property type="match status" value="1"/>
</dbReference>
<feature type="binding site" evidence="9">
    <location>
        <position position="248"/>
    </location>
    <ligand>
        <name>Zn(2+)</name>
        <dbReference type="ChEBI" id="CHEBI:29105"/>
    </ligand>
</feature>
<keyword evidence="2 9" id="KW-0436">Ligase</keyword>
<dbReference type="PANTHER" id="PTHR10890:SF3">
    <property type="entry name" value="CYSTEINE--TRNA LIGASE, CYTOPLASMIC"/>
    <property type="match status" value="1"/>
</dbReference>
<dbReference type="Gene3D" id="1.20.120.1910">
    <property type="entry name" value="Cysteine-tRNA ligase, C-terminal anti-codon recognition domain"/>
    <property type="match status" value="1"/>
</dbReference>
<evidence type="ECO:0000256" key="9">
    <source>
        <dbReference type="HAMAP-Rule" id="MF_00041"/>
    </source>
</evidence>
<keyword evidence="5 9" id="KW-0862">Zinc</keyword>
<feature type="binding site" evidence="9">
    <location>
        <position position="283"/>
    </location>
    <ligand>
        <name>ATP</name>
        <dbReference type="ChEBI" id="CHEBI:30616"/>
    </ligand>
</feature>
<keyword evidence="3 9" id="KW-0479">Metal-binding</keyword>
<evidence type="ECO:0000256" key="6">
    <source>
        <dbReference type="ARBA" id="ARBA00022840"/>
    </source>
</evidence>
<dbReference type="PRINTS" id="PR00983">
    <property type="entry name" value="TRNASYNTHCYS"/>
</dbReference>
<comment type="caution">
    <text evidence="11">The sequence shown here is derived from an EMBL/GenBank/DDBJ whole genome shotgun (WGS) entry which is preliminary data.</text>
</comment>
<dbReference type="GO" id="GO:0005829">
    <property type="term" value="C:cytosol"/>
    <property type="evidence" value="ECO:0007669"/>
    <property type="project" value="TreeGrafter"/>
</dbReference>
<dbReference type="InterPro" id="IPR015803">
    <property type="entry name" value="Cys-tRNA-ligase"/>
</dbReference>
<feature type="short sequence motif" description="'HIGH' region" evidence="9">
    <location>
        <begin position="29"/>
        <end position="39"/>
    </location>
</feature>
<dbReference type="NCBIfam" id="TIGR00435">
    <property type="entry name" value="cysS"/>
    <property type="match status" value="1"/>
</dbReference>
<reference evidence="11 12" key="1">
    <citation type="journal article" date="2016" name="Nat. Commun.">
        <title>Thousands of microbial genomes shed light on interconnected biogeochemical processes in an aquifer system.</title>
        <authorList>
            <person name="Anantharaman K."/>
            <person name="Brown C.T."/>
            <person name="Hug L.A."/>
            <person name="Sharon I."/>
            <person name="Castelle C.J."/>
            <person name="Probst A.J."/>
            <person name="Thomas B.C."/>
            <person name="Singh A."/>
            <person name="Wilkins M.J."/>
            <person name="Karaoz U."/>
            <person name="Brodie E.L."/>
            <person name="Williams K.H."/>
            <person name="Hubbard S.S."/>
            <person name="Banfield J.F."/>
        </authorList>
    </citation>
    <scope>NUCLEOTIDE SEQUENCE [LARGE SCALE GENOMIC DNA]</scope>
</reference>
<comment type="catalytic activity">
    <reaction evidence="9">
        <text>tRNA(Cys) + L-cysteine + ATP = L-cysteinyl-tRNA(Cys) + AMP + diphosphate</text>
        <dbReference type="Rhea" id="RHEA:17773"/>
        <dbReference type="Rhea" id="RHEA-COMP:9661"/>
        <dbReference type="Rhea" id="RHEA-COMP:9679"/>
        <dbReference type="ChEBI" id="CHEBI:30616"/>
        <dbReference type="ChEBI" id="CHEBI:33019"/>
        <dbReference type="ChEBI" id="CHEBI:35235"/>
        <dbReference type="ChEBI" id="CHEBI:78442"/>
        <dbReference type="ChEBI" id="CHEBI:78517"/>
        <dbReference type="ChEBI" id="CHEBI:456215"/>
        <dbReference type="EC" id="6.1.1.16"/>
    </reaction>
</comment>
<dbReference type="PANTHER" id="PTHR10890">
    <property type="entry name" value="CYSTEINYL-TRNA SYNTHETASE"/>
    <property type="match status" value="1"/>
</dbReference>
<protein>
    <recommendedName>
        <fullName evidence="9">Cysteine--tRNA ligase</fullName>
        <ecNumber evidence="9">6.1.1.16</ecNumber>
    </recommendedName>
    <alternativeName>
        <fullName evidence="9">Cysteinyl-tRNA synthetase</fullName>
        <shortName evidence="9">CysRS</shortName>
    </alternativeName>
</protein>
<dbReference type="EMBL" id="MFZI01000069">
    <property type="protein sequence ID" value="OGK18497.1"/>
    <property type="molecule type" value="Genomic_DNA"/>
</dbReference>
<accession>A0A1F7GHP6</accession>
<proteinExistence type="inferred from homology"/>
<dbReference type="GO" id="GO:0004817">
    <property type="term" value="F:cysteine-tRNA ligase activity"/>
    <property type="evidence" value="ECO:0007669"/>
    <property type="project" value="UniProtKB-UniRule"/>
</dbReference>
<dbReference type="InterPro" id="IPR024909">
    <property type="entry name" value="Cys-tRNA/MSH_ligase"/>
</dbReference>
<gene>
    <name evidence="9" type="primary">cysS</name>
    <name evidence="11" type="ORF">A2866_00785</name>
</gene>
<evidence type="ECO:0000256" key="8">
    <source>
        <dbReference type="ARBA" id="ARBA00023146"/>
    </source>
</evidence>
<dbReference type="Proteomes" id="UP000177026">
    <property type="component" value="Unassembled WGS sequence"/>
</dbReference>
<dbReference type="GO" id="GO:0008270">
    <property type="term" value="F:zinc ion binding"/>
    <property type="evidence" value="ECO:0007669"/>
    <property type="project" value="UniProtKB-UniRule"/>
</dbReference>
<evidence type="ECO:0000256" key="5">
    <source>
        <dbReference type="ARBA" id="ARBA00022833"/>
    </source>
</evidence>
<keyword evidence="8 9" id="KW-0030">Aminoacyl-tRNA synthetase</keyword>
<dbReference type="Gene3D" id="3.40.50.620">
    <property type="entry name" value="HUPs"/>
    <property type="match status" value="1"/>
</dbReference>
<organism evidence="11 12">
    <name type="scientific">Candidatus Roizmanbacteria bacterium RIFCSPHIGHO2_01_FULL_39_8</name>
    <dbReference type="NCBI Taxonomy" id="1802033"/>
    <lineage>
        <taxon>Bacteria</taxon>
        <taxon>Candidatus Roizmaniibacteriota</taxon>
    </lineage>
</organism>
<feature type="short sequence motif" description="'KMSKS' region" evidence="9">
    <location>
        <begin position="280"/>
        <end position="284"/>
    </location>
</feature>
<feature type="binding site" evidence="9">
    <location>
        <position position="27"/>
    </location>
    <ligand>
        <name>Zn(2+)</name>
        <dbReference type="ChEBI" id="CHEBI:29105"/>
    </ligand>
</feature>
<evidence type="ECO:0000256" key="1">
    <source>
        <dbReference type="ARBA" id="ARBA00011245"/>
    </source>
</evidence>
<dbReference type="InterPro" id="IPR014729">
    <property type="entry name" value="Rossmann-like_a/b/a_fold"/>
</dbReference>
<dbReference type="GO" id="GO:0005524">
    <property type="term" value="F:ATP binding"/>
    <property type="evidence" value="ECO:0007669"/>
    <property type="project" value="UniProtKB-UniRule"/>
</dbReference>
<dbReference type="Pfam" id="PF01406">
    <property type="entry name" value="tRNA-synt_1e"/>
    <property type="match status" value="1"/>
</dbReference>
<dbReference type="GO" id="GO:0006423">
    <property type="term" value="P:cysteinyl-tRNA aminoacylation"/>
    <property type="evidence" value="ECO:0007669"/>
    <property type="project" value="UniProtKB-UniRule"/>
</dbReference>
<dbReference type="HAMAP" id="MF_00041">
    <property type="entry name" value="Cys_tRNA_synth"/>
    <property type="match status" value="1"/>
</dbReference>
<dbReference type="EC" id="6.1.1.16" evidence="9"/>
<evidence type="ECO:0000313" key="11">
    <source>
        <dbReference type="EMBL" id="OGK18497.1"/>
    </source>
</evidence>
<dbReference type="SUPFAM" id="SSF47323">
    <property type="entry name" value="Anticodon-binding domain of a subclass of class I aminoacyl-tRNA synthetases"/>
    <property type="match status" value="1"/>
</dbReference>
<dbReference type="CDD" id="cd00672">
    <property type="entry name" value="CysRS_core"/>
    <property type="match status" value="1"/>
</dbReference>
<dbReference type="AlphaFoldDB" id="A0A1F7GHP6"/>
<feature type="domain" description="tRNA synthetases class I catalytic" evidence="10">
    <location>
        <begin position="14"/>
        <end position="328"/>
    </location>
</feature>
<comment type="subcellular location">
    <subcellularLocation>
        <location evidence="9">Cytoplasm</location>
    </subcellularLocation>
</comment>
<feature type="binding site" evidence="9">
    <location>
        <position position="223"/>
    </location>
    <ligand>
        <name>Zn(2+)</name>
        <dbReference type="ChEBI" id="CHEBI:29105"/>
    </ligand>
</feature>
<sequence length="473" mass="54565">MKVYNTLTRKLEEFKPQKKERVTFYQCGPTVYWIQHIGNLRAMVWADLIRRSLNYLGYKTSFARNYTDVGHLVSDADTGEDKMERGAKREGLTPDQIANKYIKIFENDTEKLNILRPDFKPRATRFVPQMIEMIKTLLEKKHAYITDTAVYFDVNTFPDYNRLNKQKIDLNIKGAGKGTVEDPQKKHFADFALWFFKKGSHANALQTWASPLGEGFPGWHIECSVMARELLGKTIDIHMGGVEHISIHHTNEIAQSESANGVTFVHYWLHNEHLVVDEKKMAKSEGSSYTLNDVIEKGFSPLDLRYFFLSAHYRSKQNFTWEALSAAKEGYNRLKNTIISLRKQTDRTILSNEKLVQVDKFRSYFSESLSEDFQIPEALGLMWSTLKSNIPSQDKLDLLLQFDQVFGLELSEVSEPEIPSDIIDLKEQRDQFRKAGNYSASDIIKDEIVKRGFRVQDTNQGTVVLPRNSKIKP</sequence>
<comment type="cofactor">
    <cofactor evidence="9">
        <name>Zn(2+)</name>
        <dbReference type="ChEBI" id="CHEBI:29105"/>
    </cofactor>
    <text evidence="9">Binds 1 zinc ion per subunit.</text>
</comment>
<comment type="subunit">
    <text evidence="1 9">Monomer.</text>
</comment>
<evidence type="ECO:0000256" key="4">
    <source>
        <dbReference type="ARBA" id="ARBA00022741"/>
    </source>
</evidence>
<keyword evidence="4 9" id="KW-0547">Nucleotide-binding</keyword>
<dbReference type="InterPro" id="IPR032678">
    <property type="entry name" value="tRNA-synt_1_cat_dom"/>
</dbReference>
<name>A0A1F7GHP6_9BACT</name>
<evidence type="ECO:0000313" key="12">
    <source>
        <dbReference type="Proteomes" id="UP000177026"/>
    </source>
</evidence>
<evidence type="ECO:0000256" key="7">
    <source>
        <dbReference type="ARBA" id="ARBA00022917"/>
    </source>
</evidence>
<dbReference type="InterPro" id="IPR009080">
    <property type="entry name" value="tRNAsynth_Ia_anticodon-bd"/>
</dbReference>